<gene>
    <name evidence="8" type="primary">LOC100897492</name>
</gene>
<name>A0AAJ7L546_9ACAR</name>
<dbReference type="PANTHER" id="PTHR16007">
    <property type="entry name" value="EPIDIDYMAL MEMBRANE PROTEIN E9-RELATED"/>
    <property type="match status" value="1"/>
</dbReference>
<keyword evidence="5 6" id="KW-0472">Membrane</keyword>
<feature type="transmembrane region" description="Helical" evidence="6">
    <location>
        <begin position="212"/>
        <end position="235"/>
    </location>
</feature>
<dbReference type="InterPro" id="IPR006904">
    <property type="entry name" value="DUF716"/>
</dbReference>
<proteinExistence type="inferred from homology"/>
<dbReference type="InterPro" id="IPR042127">
    <property type="entry name" value="TMEM45"/>
</dbReference>
<feature type="transmembrane region" description="Helical" evidence="6">
    <location>
        <begin position="143"/>
        <end position="166"/>
    </location>
</feature>
<feature type="transmembrane region" description="Helical" evidence="6">
    <location>
        <begin position="12"/>
        <end position="32"/>
    </location>
</feature>
<protein>
    <submittedName>
        <fullName evidence="8">Transmembrane protein 45B</fullName>
    </submittedName>
</protein>
<evidence type="ECO:0000256" key="5">
    <source>
        <dbReference type="ARBA" id="ARBA00023136"/>
    </source>
</evidence>
<dbReference type="GO" id="GO:0016020">
    <property type="term" value="C:membrane"/>
    <property type="evidence" value="ECO:0007669"/>
    <property type="project" value="UniProtKB-SubCell"/>
</dbReference>
<dbReference type="RefSeq" id="XP_018496112.1">
    <property type="nucleotide sequence ID" value="XM_018640596.1"/>
</dbReference>
<evidence type="ECO:0000256" key="6">
    <source>
        <dbReference type="SAM" id="Phobius"/>
    </source>
</evidence>
<feature type="transmembrane region" description="Helical" evidence="6">
    <location>
        <begin position="173"/>
        <end position="192"/>
    </location>
</feature>
<evidence type="ECO:0000313" key="8">
    <source>
        <dbReference type="RefSeq" id="XP_018496112.1"/>
    </source>
</evidence>
<evidence type="ECO:0000256" key="2">
    <source>
        <dbReference type="ARBA" id="ARBA00006948"/>
    </source>
</evidence>
<dbReference type="KEGG" id="goe:100897492"/>
<comment type="subcellular location">
    <subcellularLocation>
        <location evidence="1">Membrane</location>
        <topology evidence="1">Multi-pass membrane protein</topology>
    </subcellularLocation>
</comment>
<evidence type="ECO:0000256" key="4">
    <source>
        <dbReference type="ARBA" id="ARBA00022989"/>
    </source>
</evidence>
<dbReference type="AlphaFoldDB" id="A0AAJ7L546"/>
<dbReference type="GeneID" id="100897492"/>
<comment type="similarity">
    <text evidence="2">Belongs to the TMEM45 family.</text>
</comment>
<evidence type="ECO:0000313" key="7">
    <source>
        <dbReference type="Proteomes" id="UP000694867"/>
    </source>
</evidence>
<accession>A0AAJ7L546</accession>
<organism evidence="7 8">
    <name type="scientific">Galendromus occidentalis</name>
    <name type="common">western predatory mite</name>
    <dbReference type="NCBI Taxonomy" id="34638"/>
    <lineage>
        <taxon>Eukaryota</taxon>
        <taxon>Metazoa</taxon>
        <taxon>Ecdysozoa</taxon>
        <taxon>Arthropoda</taxon>
        <taxon>Chelicerata</taxon>
        <taxon>Arachnida</taxon>
        <taxon>Acari</taxon>
        <taxon>Parasitiformes</taxon>
        <taxon>Mesostigmata</taxon>
        <taxon>Gamasina</taxon>
        <taxon>Phytoseioidea</taxon>
        <taxon>Phytoseiidae</taxon>
        <taxon>Typhlodrominae</taxon>
        <taxon>Galendromus</taxon>
    </lineage>
</organism>
<dbReference type="Pfam" id="PF04819">
    <property type="entry name" value="DUF716"/>
    <property type="match status" value="1"/>
</dbReference>
<evidence type="ECO:0000256" key="1">
    <source>
        <dbReference type="ARBA" id="ARBA00004141"/>
    </source>
</evidence>
<dbReference type="Proteomes" id="UP000694867">
    <property type="component" value="Unplaced"/>
</dbReference>
<keyword evidence="4 6" id="KW-1133">Transmembrane helix</keyword>
<sequence length="268" mass="30137">MGSFIGHFLPGFTFTLVSLWWMLAISAQQAINPRAFRNRASHPWPGRRLSPETWLKIIISPIGIIGEAYTAFEDGRFSHLGNLQHMTMYTFFLISGIIDLWSARKSIGRRLPPGSDFAAIIVAAMVEWLLFRFHLHGRDPLDVLVHTLLGFTIVAIVLIVLAECVFRESVLLGYMRAIAVLTHGLWFISVGYILHNPWGPPPFDANDHGSHMVATCIFTWHVLVATLICGFIVVATHKKFGTGSIETEYTRCPEREEAALKGFENDDF</sequence>
<keyword evidence="7" id="KW-1185">Reference proteome</keyword>
<feature type="transmembrane region" description="Helical" evidence="6">
    <location>
        <begin position="114"/>
        <end position="131"/>
    </location>
</feature>
<keyword evidence="3 6" id="KW-0812">Transmembrane</keyword>
<evidence type="ECO:0000256" key="3">
    <source>
        <dbReference type="ARBA" id="ARBA00022692"/>
    </source>
</evidence>
<reference evidence="8" key="1">
    <citation type="submission" date="2025-08" db="UniProtKB">
        <authorList>
            <consortium name="RefSeq"/>
        </authorList>
    </citation>
    <scope>IDENTIFICATION</scope>
</reference>
<dbReference type="PANTHER" id="PTHR16007:SF15">
    <property type="entry name" value="TRANSMEMBRANE PROTEIN 45B"/>
    <property type="match status" value="1"/>
</dbReference>